<dbReference type="EMBL" id="GL433849">
    <property type="protein sequence ID" value="EFN53954.1"/>
    <property type="molecule type" value="Genomic_DNA"/>
</dbReference>
<dbReference type="GeneID" id="17353276"/>
<organism evidence="3">
    <name type="scientific">Chlorella variabilis</name>
    <name type="common">Green alga</name>
    <dbReference type="NCBI Taxonomy" id="554065"/>
    <lineage>
        <taxon>Eukaryota</taxon>
        <taxon>Viridiplantae</taxon>
        <taxon>Chlorophyta</taxon>
        <taxon>core chlorophytes</taxon>
        <taxon>Trebouxiophyceae</taxon>
        <taxon>Chlorellales</taxon>
        <taxon>Chlorellaceae</taxon>
        <taxon>Chlorella clade</taxon>
        <taxon>Chlorella</taxon>
    </lineage>
</organism>
<dbReference type="Proteomes" id="UP000008141">
    <property type="component" value="Unassembled WGS sequence"/>
</dbReference>
<proteinExistence type="predicted"/>
<feature type="region of interest" description="Disordered" evidence="1">
    <location>
        <begin position="82"/>
        <end position="110"/>
    </location>
</feature>
<name>E1ZJ91_CHLVA</name>
<gene>
    <name evidence="2" type="ORF">CHLNCDRAFT_58410</name>
</gene>
<dbReference type="InParanoid" id="E1ZJ91"/>
<reference evidence="2 3" key="1">
    <citation type="journal article" date="2010" name="Plant Cell">
        <title>The Chlorella variabilis NC64A genome reveals adaptation to photosymbiosis, coevolution with viruses, and cryptic sex.</title>
        <authorList>
            <person name="Blanc G."/>
            <person name="Duncan G."/>
            <person name="Agarkova I."/>
            <person name="Borodovsky M."/>
            <person name="Gurnon J."/>
            <person name="Kuo A."/>
            <person name="Lindquist E."/>
            <person name="Lucas S."/>
            <person name="Pangilinan J."/>
            <person name="Polle J."/>
            <person name="Salamov A."/>
            <person name="Terry A."/>
            <person name="Yamada T."/>
            <person name="Dunigan D.D."/>
            <person name="Grigoriev I.V."/>
            <person name="Claverie J.M."/>
            <person name="Van Etten J.L."/>
        </authorList>
    </citation>
    <scope>NUCLEOTIDE SEQUENCE [LARGE SCALE GENOMIC DNA]</scope>
    <source>
        <strain evidence="2 3">NC64A</strain>
    </source>
</reference>
<dbReference type="RefSeq" id="XP_005846056.1">
    <property type="nucleotide sequence ID" value="XM_005845994.1"/>
</dbReference>
<accession>E1ZJ91</accession>
<evidence type="ECO:0000313" key="3">
    <source>
        <dbReference type="Proteomes" id="UP000008141"/>
    </source>
</evidence>
<dbReference type="KEGG" id="cvr:CHLNCDRAFT_58410"/>
<keyword evidence="3" id="KW-1185">Reference proteome</keyword>
<evidence type="ECO:0000313" key="2">
    <source>
        <dbReference type="EMBL" id="EFN53954.1"/>
    </source>
</evidence>
<sequence length="110" mass="12040">MASYSQEPPAGRAGAATAVSRQGAAGCCGVDRGLQCGASQPHPHRPASRRRRHGCCCVDPHPDWHHRRCCHCGNRLCHHSRGVSAGHPHNKRGPSPAGRQRFAQQRAWRR</sequence>
<feature type="compositionally biased region" description="Low complexity" evidence="1">
    <location>
        <begin position="97"/>
        <end position="110"/>
    </location>
</feature>
<dbReference type="AlphaFoldDB" id="E1ZJ91"/>
<evidence type="ECO:0000256" key="1">
    <source>
        <dbReference type="SAM" id="MobiDB-lite"/>
    </source>
</evidence>
<protein>
    <submittedName>
        <fullName evidence="2">Uncharacterized protein</fullName>
    </submittedName>
</protein>